<dbReference type="OrthoDB" id="3595619at2759"/>
<feature type="compositionally biased region" description="Pro residues" evidence="1">
    <location>
        <begin position="106"/>
        <end position="119"/>
    </location>
</feature>
<comment type="caution">
    <text evidence="2">The sequence shown here is derived from an EMBL/GenBank/DDBJ whole genome shotgun (WGS) entry which is preliminary data.</text>
</comment>
<proteinExistence type="predicted"/>
<evidence type="ECO:0000313" key="3">
    <source>
        <dbReference type="Proteomes" id="UP001140453"/>
    </source>
</evidence>
<evidence type="ECO:0000313" key="2">
    <source>
        <dbReference type="EMBL" id="KAJ4385507.1"/>
    </source>
</evidence>
<evidence type="ECO:0000256" key="1">
    <source>
        <dbReference type="SAM" id="MobiDB-lite"/>
    </source>
</evidence>
<gene>
    <name evidence="2" type="ORF">N0V93_009935</name>
</gene>
<organism evidence="2 3">
    <name type="scientific">Gnomoniopsis smithogilvyi</name>
    <dbReference type="NCBI Taxonomy" id="1191159"/>
    <lineage>
        <taxon>Eukaryota</taxon>
        <taxon>Fungi</taxon>
        <taxon>Dikarya</taxon>
        <taxon>Ascomycota</taxon>
        <taxon>Pezizomycotina</taxon>
        <taxon>Sordariomycetes</taxon>
        <taxon>Sordariomycetidae</taxon>
        <taxon>Diaporthales</taxon>
        <taxon>Gnomoniaceae</taxon>
        <taxon>Gnomoniopsis</taxon>
    </lineage>
</organism>
<feature type="region of interest" description="Disordered" evidence="1">
    <location>
        <begin position="59"/>
        <end position="179"/>
    </location>
</feature>
<reference evidence="2" key="1">
    <citation type="submission" date="2022-10" db="EMBL/GenBank/DDBJ databases">
        <title>Tapping the CABI collections for fungal endophytes: first genome assemblies for Collariella, Neodidymelliopsis, Ascochyta clinopodiicola, Didymella pomorum, Didymosphaeria variabile, Neocosmospora piperis and Neocucurbitaria cava.</title>
        <authorList>
            <person name="Hill R."/>
        </authorList>
    </citation>
    <scope>NUCLEOTIDE SEQUENCE</scope>
    <source>
        <strain evidence="2">IMI 355082</strain>
    </source>
</reference>
<name>A0A9W8YIW7_9PEZI</name>
<feature type="compositionally biased region" description="Pro residues" evidence="1">
    <location>
        <begin position="75"/>
        <end position="84"/>
    </location>
</feature>
<feature type="compositionally biased region" description="Polar residues" evidence="1">
    <location>
        <begin position="143"/>
        <end position="159"/>
    </location>
</feature>
<feature type="region of interest" description="Disordered" evidence="1">
    <location>
        <begin position="346"/>
        <end position="373"/>
    </location>
</feature>
<feature type="region of interest" description="Disordered" evidence="1">
    <location>
        <begin position="261"/>
        <end position="324"/>
    </location>
</feature>
<dbReference type="EMBL" id="JAPEVB010000007">
    <property type="protein sequence ID" value="KAJ4385507.1"/>
    <property type="molecule type" value="Genomic_DNA"/>
</dbReference>
<dbReference type="Proteomes" id="UP001140453">
    <property type="component" value="Unassembled WGS sequence"/>
</dbReference>
<feature type="compositionally biased region" description="Polar residues" evidence="1">
    <location>
        <begin position="297"/>
        <end position="312"/>
    </location>
</feature>
<feature type="region of interest" description="Disordered" evidence="1">
    <location>
        <begin position="1"/>
        <end position="27"/>
    </location>
</feature>
<protein>
    <submittedName>
        <fullName evidence="2">Uncharacterized protein</fullName>
    </submittedName>
</protein>
<dbReference type="AlphaFoldDB" id="A0A9W8YIW7"/>
<accession>A0A9W8YIW7</accession>
<sequence length="396" mass="43393">MSSNISDDTPPRIPPRAKTRPRAYTSPSVEAIVERIASAIIEKDLLDAEIHSLKSRASMCMSRPSTSYGLDEPIPAFPVVPPTAPSFAERVSLDRPRTAPSTQTPFQPPPPPQPAPAMPPRRTRPRPPPFPERKSSFKAPQWKPNQPSRSASAPETQPKQAVRASAFNSHPPYTSPKIIDNSIDVSVPLAPPLPLILRPPLRKKKSFSRVSDWLFPAESDKENTSPAAISPFAVHKRHMSIDSVTNAPRALTDKEGYYQTLPPSALFSGPRRSLDSTSDLSRRLSGSIYSTDEEQTAYGTGTVATSTQWSPGSTPPEEVRRQAESWKKNEFGLSFAMSVADRVKTFGSQASETERNSSEVVGEEGGRSQMQLRRVPVQIQQKSLQAPRPTSVGVAF</sequence>
<feature type="compositionally biased region" description="Low complexity" evidence="1">
    <location>
        <begin position="275"/>
        <end position="287"/>
    </location>
</feature>
<keyword evidence="3" id="KW-1185">Reference proteome</keyword>